<protein>
    <submittedName>
        <fullName evidence="2">Unnamed protein product</fullName>
    </submittedName>
</protein>
<evidence type="ECO:0000313" key="3">
    <source>
        <dbReference type="Proteomes" id="UP001165189"/>
    </source>
</evidence>
<gene>
    <name evidence="2" type="ORF">Aory05_000428100</name>
</gene>
<dbReference type="Proteomes" id="UP001165189">
    <property type="component" value="Unassembled WGS sequence"/>
</dbReference>
<comment type="caution">
    <text evidence="2">The sequence shown here is derived from an EMBL/GenBank/DDBJ whole genome shotgun (WGS) entry which is preliminary data.</text>
</comment>
<organism evidence="2 3">
    <name type="scientific">Aspergillus oryzae var. brunneus</name>
    <dbReference type="NCBI Taxonomy" id="332754"/>
    <lineage>
        <taxon>Eukaryota</taxon>
        <taxon>Fungi</taxon>
        <taxon>Dikarya</taxon>
        <taxon>Ascomycota</taxon>
        <taxon>Pezizomycotina</taxon>
        <taxon>Eurotiomycetes</taxon>
        <taxon>Eurotiomycetidae</taxon>
        <taxon>Eurotiales</taxon>
        <taxon>Aspergillaceae</taxon>
        <taxon>Aspergillus</taxon>
        <taxon>Aspergillus subgen. Circumdati</taxon>
    </lineage>
</organism>
<name>A0ABQ6KLB0_ASPOZ</name>
<keyword evidence="3" id="KW-1185">Reference proteome</keyword>
<accession>A0ABQ6KLB0</accession>
<reference evidence="2" key="1">
    <citation type="submission" date="2023-04" db="EMBL/GenBank/DDBJ databases">
        <title>Aspergillus oryzae var. brunneus NBRC 4377.</title>
        <authorList>
            <person name="Ichikawa N."/>
            <person name="Sato H."/>
            <person name="Tonouchi N."/>
        </authorList>
    </citation>
    <scope>NUCLEOTIDE SEQUENCE</scope>
    <source>
        <strain evidence="2">NBRC 4377</strain>
    </source>
</reference>
<sequence length="107" mass="12089">MNATSSTESSPRVSSIILIPYHGPYQQAAWKRIYDLENIDTFIIASLSAYSTPFAPPTSDESTWDESDDCHRETNRHPPMPDTRPVRPHCTELRPLESLRACRVAST</sequence>
<proteinExistence type="predicted"/>
<evidence type="ECO:0000313" key="2">
    <source>
        <dbReference type="EMBL" id="GMG45401.1"/>
    </source>
</evidence>
<evidence type="ECO:0000256" key="1">
    <source>
        <dbReference type="SAM" id="MobiDB-lite"/>
    </source>
</evidence>
<dbReference type="EMBL" id="BSYB01000014">
    <property type="protein sequence ID" value="GMG45401.1"/>
    <property type="molecule type" value="Genomic_DNA"/>
</dbReference>
<feature type="region of interest" description="Disordered" evidence="1">
    <location>
        <begin position="55"/>
        <end position="89"/>
    </location>
</feature>